<sequence length="1077" mass="120076">MNQLRATLSERHVNMMCFSQSLGIGLFLQNGRAIHYAGPGLATLAYILSGTIVGSAASCLGEMTALFPVKGPIFELTKRFLDQSVGYAIAWLTWFGWIMLLAAELVAITHMFKFEYPPELLAQAGYPSSTLSFAPNVSSGVLILIFIPFILLFNLVPVKQFGQLEYILGTTKMLFVCVMIVLNTVIHAWNRADKGHFWTYNQPYSFAAKNITLADGHTVVTGGVGQLAGLWEAMTSSIFGLIGIETVAITAAVKIATRKISIRLIVLYALATFTVGLNVPYDYPTISDPAVISFGFAQNSTFVVSTVIGRLPVWPMIINCFIIFSAMTAGINGCYNASRTLHAIASDRQAWPEWTWVQNLRARLERTRYGCPYVAVFVSWCFGWLAFMATSQSSGAYLGRMVRTVVISILIIYGVVAVTYLEFYKCVNQAAKGGDESLDDKDDPEVRSQYDRNSPGYPYKSHGQWLRAVYALVGCFLLALFNGWRSLTHPTNVEDMLGCCNVLIFGFFVIAYQIKFHGFNPVKWRRRVSKELQSPRPLVVKNDLRRGRLNLVDSYNLFTMGNIRAFGRWMQIYSILEPHGAVHSVEDETSLRKPDACPSTAFGDDLSDLVRTSSSKSIPGELGLQFSPTPSLRRLQSISEYNELRGYPPSTLPPLPGSVSPPREWRGTTSYAPPSILPTLSDSSSTSGENVTPESSLLGSLFSRRKKKDTSGLKPEVRDPLPDSLSFAFSSVGRNLTLWQRNGHSFIHIRIASWESKRIDLRQTLPAQDADRSLNIKLIAEGDGWIAAIIYRKRQYLLVMINQTGTQYTLWKLDAHMRPTTLAMSRDNAFVAVGYGTAVNVFRFEGSLQSWKSELTIDGFKSSDEVKHQIISFSNDCKYITVSCQRYDRARGKDDDGLHTRVWRCKKNMGEGFKLEHCRLPTDHIGITSVAFNPELSLATLTAFIDAPYPLFLAPVSSNANPLTPAAPSKRAQSHFKARCAAQSSNPAFTSFLTDTNKVHLVNLKTKAVEEWADLGQFRRRELDPREEVATMSMPGEKTCYVVWRDGAKLMLCTIMAKNRAECKDLRWLVDDAGWGD</sequence>
<evidence type="ECO:0000256" key="3">
    <source>
        <dbReference type="ARBA" id="ARBA00022989"/>
    </source>
</evidence>
<feature type="transmembrane region" description="Helical" evidence="6">
    <location>
        <begin position="88"/>
        <end position="112"/>
    </location>
</feature>
<proteinExistence type="predicted"/>
<dbReference type="SUPFAM" id="SSF82171">
    <property type="entry name" value="DPP6 N-terminal domain-like"/>
    <property type="match status" value="1"/>
</dbReference>
<keyword evidence="4 6" id="KW-0472">Membrane</keyword>
<dbReference type="PANTHER" id="PTHR43341">
    <property type="entry name" value="AMINO ACID PERMEASE"/>
    <property type="match status" value="1"/>
</dbReference>
<dbReference type="AlphaFoldDB" id="A0A517LGV1"/>
<keyword evidence="9" id="KW-1185">Reference proteome</keyword>
<feature type="transmembrane region" description="Helical" evidence="6">
    <location>
        <begin position="465"/>
        <end position="484"/>
    </location>
</feature>
<protein>
    <recommendedName>
        <fullName evidence="7">Amino acid permease/ SLC12A domain-containing protein</fullName>
    </recommendedName>
</protein>
<dbReference type="InterPro" id="IPR004841">
    <property type="entry name" value="AA-permease/SLC12A_dom"/>
</dbReference>
<feature type="domain" description="Amino acid permease/ SLC12A" evidence="7">
    <location>
        <begin position="12"/>
        <end position="425"/>
    </location>
</feature>
<dbReference type="Proteomes" id="UP000316270">
    <property type="component" value="Chromosome 12"/>
</dbReference>
<dbReference type="Gene3D" id="1.20.1740.10">
    <property type="entry name" value="Amino acid/polyamine transporter I"/>
    <property type="match status" value="1"/>
</dbReference>
<dbReference type="InterPro" id="IPR050524">
    <property type="entry name" value="APC_YAT"/>
</dbReference>
<evidence type="ECO:0000256" key="6">
    <source>
        <dbReference type="SAM" id="Phobius"/>
    </source>
</evidence>
<feature type="transmembrane region" description="Helical" evidence="6">
    <location>
        <begin position="370"/>
        <end position="389"/>
    </location>
</feature>
<feature type="transmembrane region" description="Helical" evidence="6">
    <location>
        <begin position="132"/>
        <end position="154"/>
    </location>
</feature>
<keyword evidence="2 6" id="KW-0812">Transmembrane</keyword>
<evidence type="ECO:0000256" key="1">
    <source>
        <dbReference type="ARBA" id="ARBA00004141"/>
    </source>
</evidence>
<feature type="region of interest" description="Disordered" evidence="5">
    <location>
        <begin position="433"/>
        <end position="455"/>
    </location>
</feature>
<dbReference type="EMBL" id="CP042196">
    <property type="protein sequence ID" value="QDS74865.1"/>
    <property type="molecule type" value="Genomic_DNA"/>
</dbReference>
<feature type="transmembrane region" description="Helical" evidence="6">
    <location>
        <begin position="401"/>
        <end position="423"/>
    </location>
</feature>
<dbReference type="GO" id="GO:0015171">
    <property type="term" value="F:amino acid transmembrane transporter activity"/>
    <property type="evidence" value="ECO:0007669"/>
    <property type="project" value="TreeGrafter"/>
</dbReference>
<feature type="region of interest" description="Disordered" evidence="5">
    <location>
        <begin position="645"/>
        <end position="699"/>
    </location>
</feature>
<evidence type="ECO:0000256" key="4">
    <source>
        <dbReference type="ARBA" id="ARBA00023136"/>
    </source>
</evidence>
<comment type="subcellular location">
    <subcellularLocation>
        <location evidence="1">Membrane</location>
        <topology evidence="1">Multi-pass membrane protein</topology>
    </subcellularLocation>
</comment>
<dbReference type="Pfam" id="PF00324">
    <property type="entry name" value="AA_permease"/>
    <property type="match status" value="1"/>
</dbReference>
<gene>
    <name evidence="8" type="ORF">FKW77_003321</name>
</gene>
<evidence type="ECO:0000259" key="7">
    <source>
        <dbReference type="Pfam" id="PF00324"/>
    </source>
</evidence>
<name>A0A517LGV1_9PEZI</name>
<feature type="transmembrane region" description="Helical" evidence="6">
    <location>
        <begin position="166"/>
        <end position="189"/>
    </location>
</feature>
<feature type="transmembrane region" description="Helical" evidence="6">
    <location>
        <begin position="313"/>
        <end position="335"/>
    </location>
</feature>
<reference evidence="8 9" key="1">
    <citation type="submission" date="2019-07" db="EMBL/GenBank/DDBJ databases">
        <title>Finished genome of Venturia effusa.</title>
        <authorList>
            <person name="Young C.A."/>
            <person name="Cox M.P."/>
            <person name="Ganley A.R.D."/>
            <person name="David W.J."/>
        </authorList>
    </citation>
    <scope>NUCLEOTIDE SEQUENCE [LARGE SCALE GENOMIC DNA]</scope>
    <source>
        <strain evidence="9">albino</strain>
    </source>
</reference>
<evidence type="ECO:0000313" key="9">
    <source>
        <dbReference type="Proteomes" id="UP000316270"/>
    </source>
</evidence>
<dbReference type="STRING" id="50376.A0A517LGV1"/>
<keyword evidence="3 6" id="KW-1133">Transmembrane helix</keyword>
<dbReference type="GO" id="GO:0016020">
    <property type="term" value="C:membrane"/>
    <property type="evidence" value="ECO:0007669"/>
    <property type="project" value="UniProtKB-SubCell"/>
</dbReference>
<accession>A0A517LGV1</accession>
<evidence type="ECO:0000256" key="5">
    <source>
        <dbReference type="SAM" id="MobiDB-lite"/>
    </source>
</evidence>
<evidence type="ECO:0000256" key="2">
    <source>
        <dbReference type="ARBA" id="ARBA00022692"/>
    </source>
</evidence>
<dbReference type="OrthoDB" id="3900342at2759"/>
<organism evidence="8 9">
    <name type="scientific">Venturia effusa</name>
    <dbReference type="NCBI Taxonomy" id="50376"/>
    <lineage>
        <taxon>Eukaryota</taxon>
        <taxon>Fungi</taxon>
        <taxon>Dikarya</taxon>
        <taxon>Ascomycota</taxon>
        <taxon>Pezizomycotina</taxon>
        <taxon>Dothideomycetes</taxon>
        <taxon>Pleosporomycetidae</taxon>
        <taxon>Venturiales</taxon>
        <taxon>Venturiaceae</taxon>
        <taxon>Venturia</taxon>
    </lineage>
</organism>
<feature type="compositionally biased region" description="Polar residues" evidence="5">
    <location>
        <begin position="667"/>
        <end position="698"/>
    </location>
</feature>
<feature type="transmembrane region" description="Helical" evidence="6">
    <location>
        <begin position="233"/>
        <end position="253"/>
    </location>
</feature>
<feature type="transmembrane region" description="Helical" evidence="6">
    <location>
        <begin position="260"/>
        <end position="279"/>
    </location>
</feature>
<dbReference type="PANTHER" id="PTHR43341:SF35">
    <property type="entry name" value="ACID TRANSPORTER, PUTATIVE-RELATED"/>
    <property type="match status" value="1"/>
</dbReference>
<evidence type="ECO:0000313" key="8">
    <source>
        <dbReference type="EMBL" id="QDS74865.1"/>
    </source>
</evidence>